<dbReference type="InterPro" id="IPR018062">
    <property type="entry name" value="HTH_AraC-typ_CS"/>
</dbReference>
<gene>
    <name evidence="6" type="ORF">LPTSP4_27810</name>
</gene>
<dbReference type="SMART" id="SM00342">
    <property type="entry name" value="HTH_ARAC"/>
    <property type="match status" value="1"/>
</dbReference>
<organism evidence="6 7">
    <name type="scientific">Leptospira ryugenii</name>
    <dbReference type="NCBI Taxonomy" id="1917863"/>
    <lineage>
        <taxon>Bacteria</taxon>
        <taxon>Pseudomonadati</taxon>
        <taxon>Spirochaetota</taxon>
        <taxon>Spirochaetia</taxon>
        <taxon>Leptospirales</taxon>
        <taxon>Leptospiraceae</taxon>
        <taxon>Leptospira</taxon>
    </lineage>
</organism>
<feature type="transmembrane region" description="Helical" evidence="4">
    <location>
        <begin position="33"/>
        <end position="52"/>
    </location>
</feature>
<evidence type="ECO:0000256" key="2">
    <source>
        <dbReference type="ARBA" id="ARBA00023125"/>
    </source>
</evidence>
<evidence type="ECO:0000256" key="4">
    <source>
        <dbReference type="SAM" id="Phobius"/>
    </source>
</evidence>
<dbReference type="PRINTS" id="PR00032">
    <property type="entry name" value="HTHARAC"/>
</dbReference>
<feature type="domain" description="HTH araC/xylS-type" evidence="5">
    <location>
        <begin position="198"/>
        <end position="299"/>
    </location>
</feature>
<evidence type="ECO:0000256" key="1">
    <source>
        <dbReference type="ARBA" id="ARBA00023015"/>
    </source>
</evidence>
<keyword evidence="2 6" id="KW-0238">DNA-binding</keyword>
<keyword evidence="4" id="KW-0472">Membrane</keyword>
<evidence type="ECO:0000256" key="3">
    <source>
        <dbReference type="ARBA" id="ARBA00023163"/>
    </source>
</evidence>
<dbReference type="AlphaFoldDB" id="A0A2P2E310"/>
<dbReference type="PANTHER" id="PTHR43280:SF29">
    <property type="entry name" value="ARAC-FAMILY TRANSCRIPTIONAL REGULATOR"/>
    <property type="match status" value="1"/>
</dbReference>
<dbReference type="PANTHER" id="PTHR43280">
    <property type="entry name" value="ARAC-FAMILY TRANSCRIPTIONAL REGULATOR"/>
    <property type="match status" value="1"/>
</dbReference>
<protein>
    <submittedName>
        <fullName evidence="6">DNA-binding helix-turn-helix protein</fullName>
    </submittedName>
</protein>
<accession>A0A2P2E310</accession>
<keyword evidence="3" id="KW-0804">Transcription</keyword>
<evidence type="ECO:0000259" key="5">
    <source>
        <dbReference type="PROSITE" id="PS01124"/>
    </source>
</evidence>
<keyword evidence="1" id="KW-0805">Transcription regulation</keyword>
<dbReference type="PROSITE" id="PS00041">
    <property type="entry name" value="HTH_ARAC_FAMILY_1"/>
    <property type="match status" value="1"/>
</dbReference>
<dbReference type="GO" id="GO:0043565">
    <property type="term" value="F:sequence-specific DNA binding"/>
    <property type="evidence" value="ECO:0007669"/>
    <property type="project" value="InterPro"/>
</dbReference>
<keyword evidence="4" id="KW-0812">Transmembrane</keyword>
<dbReference type="GO" id="GO:0003700">
    <property type="term" value="F:DNA-binding transcription factor activity"/>
    <property type="evidence" value="ECO:0007669"/>
    <property type="project" value="InterPro"/>
</dbReference>
<dbReference type="EMBL" id="BFBB01000008">
    <property type="protein sequence ID" value="GBF51249.1"/>
    <property type="molecule type" value="Genomic_DNA"/>
</dbReference>
<keyword evidence="4" id="KW-1133">Transmembrane helix</keyword>
<feature type="transmembrane region" description="Helical" evidence="4">
    <location>
        <begin position="73"/>
        <end position="93"/>
    </location>
</feature>
<dbReference type="Gene3D" id="1.10.10.60">
    <property type="entry name" value="Homeodomain-like"/>
    <property type="match status" value="1"/>
</dbReference>
<reference evidence="6 7" key="1">
    <citation type="submission" date="2018-02" db="EMBL/GenBank/DDBJ databases">
        <title>Novel Leptospira species isolated from soil and water in Japan.</title>
        <authorList>
            <person name="Nakao R."/>
            <person name="Masuzawa T."/>
        </authorList>
    </citation>
    <scope>NUCLEOTIDE SEQUENCE [LARGE SCALE GENOMIC DNA]</scope>
    <source>
        <strain evidence="6 7">YH101</strain>
    </source>
</reference>
<dbReference type="InterPro" id="IPR020449">
    <property type="entry name" value="Tscrpt_reg_AraC-type_HTH"/>
</dbReference>
<dbReference type="Pfam" id="PF12833">
    <property type="entry name" value="HTH_18"/>
    <property type="match status" value="1"/>
</dbReference>
<dbReference type="InterPro" id="IPR009057">
    <property type="entry name" value="Homeodomain-like_sf"/>
</dbReference>
<name>A0A2P2E310_9LEPT</name>
<keyword evidence="7" id="KW-1185">Reference proteome</keyword>
<evidence type="ECO:0000313" key="7">
    <source>
        <dbReference type="Proteomes" id="UP000245133"/>
    </source>
</evidence>
<dbReference type="SUPFAM" id="SSF46689">
    <property type="entry name" value="Homeodomain-like"/>
    <property type="match status" value="1"/>
</dbReference>
<comment type="caution">
    <text evidence="6">The sequence shown here is derived from an EMBL/GenBank/DDBJ whole genome shotgun (WGS) entry which is preliminary data.</text>
</comment>
<dbReference type="PROSITE" id="PS01124">
    <property type="entry name" value="HTH_ARAC_FAMILY_2"/>
    <property type="match status" value="1"/>
</dbReference>
<dbReference type="Proteomes" id="UP000245133">
    <property type="component" value="Unassembled WGS sequence"/>
</dbReference>
<proteinExistence type="predicted"/>
<feature type="transmembrane region" description="Helical" evidence="4">
    <location>
        <begin position="113"/>
        <end position="134"/>
    </location>
</feature>
<dbReference type="InterPro" id="IPR018060">
    <property type="entry name" value="HTH_AraC"/>
</dbReference>
<sequence length="308" mass="35752">MARLGFLLGALIGPTFGIAIRAHLGYPKDFWGELIPFLVPVGILIYSFPFFLQSSADKLAFIRADLIAPHPECTFMSLFAVFSNAISFGRVYFRLKDFEDEFPKESLQEVKLFQNYLRTSSIVFLFVCIFYVFVEDRRVDTVTNIAIAIWVLGFAWFRFYSESNLDRPVANVDLSEPNKELKYKKSFLSQNQLDEMGKQIVSLLDDKEMYKDADLSLDLIAKYLKTNHQTVSQVINRYFHKSFLELIREYRIQNSKELLIQTDHPILRIGLDAGFNSKTSFLRAFREEVGCTPSEFRERHSVPNQKRT</sequence>
<evidence type="ECO:0000313" key="6">
    <source>
        <dbReference type="EMBL" id="GBF51249.1"/>
    </source>
</evidence>
<feature type="transmembrane region" description="Helical" evidence="4">
    <location>
        <begin position="141"/>
        <end position="159"/>
    </location>
</feature>